<feature type="region of interest" description="Disordered" evidence="1">
    <location>
        <begin position="143"/>
        <end position="240"/>
    </location>
</feature>
<feature type="compositionally biased region" description="Polar residues" evidence="1">
    <location>
        <begin position="191"/>
        <end position="214"/>
    </location>
</feature>
<reference evidence="2 3" key="1">
    <citation type="submission" date="2013-07" db="EMBL/GenBank/DDBJ databases">
        <title>The Genome Sequence of Cryptococcus heveanensis BCC8398.</title>
        <authorList>
            <consortium name="The Broad Institute Genome Sequencing Platform"/>
            <person name="Cuomo C."/>
            <person name="Litvintseva A."/>
            <person name="Chen Y."/>
            <person name="Heitman J."/>
            <person name="Sun S."/>
            <person name="Springer D."/>
            <person name="Dromer F."/>
            <person name="Young S.K."/>
            <person name="Zeng Q."/>
            <person name="Gargeya S."/>
            <person name="Fitzgerald M."/>
            <person name="Abouelleil A."/>
            <person name="Alvarado L."/>
            <person name="Berlin A.M."/>
            <person name="Chapman S.B."/>
            <person name="Dewar J."/>
            <person name="Goldberg J."/>
            <person name="Griggs A."/>
            <person name="Gujja S."/>
            <person name="Hansen M."/>
            <person name="Howarth C."/>
            <person name="Imamovic A."/>
            <person name="Larimer J."/>
            <person name="McCowan C."/>
            <person name="Murphy C."/>
            <person name="Pearson M."/>
            <person name="Priest M."/>
            <person name="Roberts A."/>
            <person name="Saif S."/>
            <person name="Shea T."/>
            <person name="Sykes S."/>
            <person name="Wortman J."/>
            <person name="Nusbaum C."/>
            <person name="Birren B."/>
        </authorList>
    </citation>
    <scope>NUCLEOTIDE SEQUENCE [LARGE SCALE GENOMIC DNA]</scope>
    <source>
        <strain evidence="2 3">BCC8398</strain>
    </source>
</reference>
<evidence type="ECO:0000256" key="1">
    <source>
        <dbReference type="SAM" id="MobiDB-lite"/>
    </source>
</evidence>
<sequence>MEKKTRPENESHVSEPSNPYKSFASGYGYVAVDLRETTRRHRSTAVSNTPSVFFGSRTQDASVFGSSVDTRRHGGKFSKKDLLLAAAGGAALGVTGMYIASSGENGSPEPSQCPPCETKVDGSQSQGTVEVATMFTHTGTGSSVFIPDPVPTNKAAWEGHPHYRPNAPQKPFQGSAPSQGNERSATDFFGDNTNAQTDDSKPATATSEPVSPTTGLAWEQGSIPLWTPDDSVQPVIGRQG</sequence>
<gene>
    <name evidence="2" type="ORF">I316_00817</name>
</gene>
<dbReference type="EMBL" id="KV700122">
    <property type="protein sequence ID" value="OCF37690.1"/>
    <property type="molecule type" value="Genomic_DNA"/>
</dbReference>
<protein>
    <submittedName>
        <fullName evidence="2">Uncharacterized protein</fullName>
    </submittedName>
</protein>
<evidence type="ECO:0000313" key="2">
    <source>
        <dbReference type="EMBL" id="OCF37690.1"/>
    </source>
</evidence>
<proteinExistence type="predicted"/>
<feature type="region of interest" description="Disordered" evidence="1">
    <location>
        <begin position="1"/>
        <end position="24"/>
    </location>
</feature>
<feature type="region of interest" description="Disordered" evidence="1">
    <location>
        <begin position="102"/>
        <end position="123"/>
    </location>
</feature>
<dbReference type="Proteomes" id="UP000092666">
    <property type="component" value="Unassembled WGS sequence"/>
</dbReference>
<dbReference type="AlphaFoldDB" id="A0A1B9H350"/>
<organism evidence="2 3">
    <name type="scientific">Kwoniella heveanensis BCC8398</name>
    <dbReference type="NCBI Taxonomy" id="1296120"/>
    <lineage>
        <taxon>Eukaryota</taxon>
        <taxon>Fungi</taxon>
        <taxon>Dikarya</taxon>
        <taxon>Basidiomycota</taxon>
        <taxon>Agaricomycotina</taxon>
        <taxon>Tremellomycetes</taxon>
        <taxon>Tremellales</taxon>
        <taxon>Cryptococcaceae</taxon>
        <taxon>Kwoniella</taxon>
    </lineage>
</organism>
<evidence type="ECO:0000313" key="3">
    <source>
        <dbReference type="Proteomes" id="UP000092666"/>
    </source>
</evidence>
<accession>A0A1B9H350</accession>
<reference evidence="3" key="2">
    <citation type="submission" date="2013-12" db="EMBL/GenBank/DDBJ databases">
        <title>Evolution of pathogenesis and genome organization in the Tremellales.</title>
        <authorList>
            <person name="Cuomo C."/>
            <person name="Litvintseva A."/>
            <person name="Heitman J."/>
            <person name="Chen Y."/>
            <person name="Sun S."/>
            <person name="Springer D."/>
            <person name="Dromer F."/>
            <person name="Young S."/>
            <person name="Zeng Q."/>
            <person name="Chapman S."/>
            <person name="Gujja S."/>
            <person name="Saif S."/>
            <person name="Birren B."/>
        </authorList>
    </citation>
    <scope>NUCLEOTIDE SEQUENCE [LARGE SCALE GENOMIC DNA]</scope>
    <source>
        <strain evidence="3">BCC8398</strain>
    </source>
</reference>
<name>A0A1B9H350_9TREE</name>
<feature type="compositionally biased region" description="Basic and acidic residues" evidence="1">
    <location>
        <begin position="1"/>
        <end position="13"/>
    </location>
</feature>
<keyword evidence="3" id="KW-1185">Reference proteome</keyword>